<dbReference type="EMBL" id="FOZK01000002">
    <property type="protein sequence ID" value="SFR97912.1"/>
    <property type="molecule type" value="Genomic_DNA"/>
</dbReference>
<keyword evidence="3" id="KW-1185">Reference proteome</keyword>
<reference evidence="2 3" key="1">
    <citation type="submission" date="2016-10" db="EMBL/GenBank/DDBJ databases">
        <authorList>
            <person name="de Groot N.N."/>
        </authorList>
    </citation>
    <scope>NUCLEOTIDE SEQUENCE [LARGE SCALE GENOMIC DNA]</scope>
    <source>
        <strain evidence="2 3">CGMCC 1.10457</strain>
    </source>
</reference>
<keyword evidence="1" id="KW-0472">Membrane</keyword>
<dbReference type="RefSeq" id="WP_089816234.1">
    <property type="nucleotide sequence ID" value="NZ_FOZK01000002.1"/>
</dbReference>
<name>A0A1I6L3A9_9EURY</name>
<accession>A0A1I6L3A9</accession>
<protein>
    <submittedName>
        <fullName evidence="2">Uncharacterized protein</fullName>
    </submittedName>
</protein>
<sequence length="65" mass="6830">MSTDTDSQLERVLRAKRAAGWASPITGVKLILFGIQLTLIGGFVGGLEVFGLAGFLISLVGLVVR</sequence>
<keyword evidence="1" id="KW-1133">Transmembrane helix</keyword>
<feature type="transmembrane region" description="Helical" evidence="1">
    <location>
        <begin position="18"/>
        <end position="37"/>
    </location>
</feature>
<evidence type="ECO:0000313" key="2">
    <source>
        <dbReference type="EMBL" id="SFR97912.1"/>
    </source>
</evidence>
<gene>
    <name evidence="2" type="ORF">SAMN05216559_1938</name>
</gene>
<feature type="transmembrane region" description="Helical" evidence="1">
    <location>
        <begin position="43"/>
        <end position="64"/>
    </location>
</feature>
<evidence type="ECO:0000313" key="3">
    <source>
        <dbReference type="Proteomes" id="UP000199062"/>
    </source>
</evidence>
<proteinExistence type="predicted"/>
<dbReference type="STRING" id="767519.SAMN05216559_1938"/>
<dbReference type="Proteomes" id="UP000199062">
    <property type="component" value="Unassembled WGS sequence"/>
</dbReference>
<organism evidence="2 3">
    <name type="scientific">Halomicrobium zhouii</name>
    <dbReference type="NCBI Taxonomy" id="767519"/>
    <lineage>
        <taxon>Archaea</taxon>
        <taxon>Methanobacteriati</taxon>
        <taxon>Methanobacteriota</taxon>
        <taxon>Stenosarchaea group</taxon>
        <taxon>Halobacteria</taxon>
        <taxon>Halobacteriales</taxon>
        <taxon>Haloarculaceae</taxon>
        <taxon>Halomicrobium</taxon>
    </lineage>
</organism>
<keyword evidence="1" id="KW-0812">Transmembrane</keyword>
<dbReference type="AlphaFoldDB" id="A0A1I6L3A9"/>
<evidence type="ECO:0000256" key="1">
    <source>
        <dbReference type="SAM" id="Phobius"/>
    </source>
</evidence>